<dbReference type="Gene3D" id="1.20.1440.150">
    <property type="match status" value="1"/>
</dbReference>
<proteinExistence type="predicted"/>
<feature type="domain" description="TRNA-binding" evidence="4">
    <location>
        <begin position="132"/>
        <end position="235"/>
    </location>
</feature>
<dbReference type="EMBL" id="CP058560">
    <property type="protein sequence ID" value="QUH22987.1"/>
    <property type="molecule type" value="Genomic_DNA"/>
</dbReference>
<dbReference type="AlphaFoldDB" id="A0A8T8K4S7"/>
<keyword evidence="1 3" id="KW-0820">tRNA-binding</keyword>
<dbReference type="SUPFAM" id="SSF50249">
    <property type="entry name" value="Nucleic acid-binding proteins"/>
    <property type="match status" value="1"/>
</dbReference>
<evidence type="ECO:0000256" key="3">
    <source>
        <dbReference type="PROSITE-ProRule" id="PRU00209"/>
    </source>
</evidence>
<name>A0A8T8K4S7_9EURY</name>
<dbReference type="InterPro" id="IPR002547">
    <property type="entry name" value="tRNA-bd_dom"/>
</dbReference>
<dbReference type="KEGG" id="meme:HYG87_03970"/>
<dbReference type="RefSeq" id="WP_211533933.1">
    <property type="nucleotide sequence ID" value="NZ_CP058560.1"/>
</dbReference>
<dbReference type="GeneID" id="64819893"/>
<reference evidence="5" key="1">
    <citation type="submission" date="2020-07" db="EMBL/GenBank/DDBJ databases">
        <title>Methanobacterium. sp. MethCan genome.</title>
        <authorList>
            <person name="Postec A."/>
            <person name="Quemeneur M."/>
        </authorList>
    </citation>
    <scope>NUCLEOTIDE SEQUENCE</scope>
    <source>
        <strain evidence="5">MethCAN</strain>
    </source>
</reference>
<evidence type="ECO:0000313" key="6">
    <source>
        <dbReference type="Proteomes" id="UP000681041"/>
    </source>
</evidence>
<dbReference type="Gene3D" id="2.40.50.140">
    <property type="entry name" value="Nucleic acid-binding proteins"/>
    <property type="match status" value="1"/>
</dbReference>
<evidence type="ECO:0000256" key="2">
    <source>
        <dbReference type="ARBA" id="ARBA00022884"/>
    </source>
</evidence>
<dbReference type="Pfam" id="PF01588">
    <property type="entry name" value="tRNA_bind"/>
    <property type="match status" value="1"/>
</dbReference>
<evidence type="ECO:0000256" key="1">
    <source>
        <dbReference type="ARBA" id="ARBA00022555"/>
    </source>
</evidence>
<evidence type="ECO:0000313" key="5">
    <source>
        <dbReference type="EMBL" id="QUH22987.1"/>
    </source>
</evidence>
<dbReference type="InterPro" id="IPR012340">
    <property type="entry name" value="NA-bd_OB-fold"/>
</dbReference>
<accession>A0A8T8K4S7</accession>
<sequence length="241" mass="27196">MWDTSKDYRLQVAEKSIELFLRTIEGRNFKGHWNKKMARDTAQEMARELKYLSYSYMEPEAIAKSPQMVSLEEQVHSIVNYMGGEKWKVKFLDQSTRAEREKLEENIAKVSFFFNTIMGLKKRIMLGKIKDPIIGIDIKVGEIMSVSQHPQADNLIICNVNLGDKAITVVTNDMEVQESNRVAVSMLPPSTFMGITSDGMFLGAGEGILKDVKGAKGEMPQGIPLEALNESRNIVEGFLKE</sequence>
<dbReference type="GO" id="GO:0000049">
    <property type="term" value="F:tRNA binding"/>
    <property type="evidence" value="ECO:0007669"/>
    <property type="project" value="UniProtKB-UniRule"/>
</dbReference>
<evidence type="ECO:0000259" key="4">
    <source>
        <dbReference type="PROSITE" id="PS50886"/>
    </source>
</evidence>
<dbReference type="OrthoDB" id="14546at2157"/>
<dbReference type="PROSITE" id="PS50886">
    <property type="entry name" value="TRBD"/>
    <property type="match status" value="1"/>
</dbReference>
<gene>
    <name evidence="5" type="ORF">HYG87_03970</name>
</gene>
<dbReference type="Proteomes" id="UP000681041">
    <property type="component" value="Chromosome"/>
</dbReference>
<protein>
    <submittedName>
        <fullName evidence="5">tRNA-binding protein</fullName>
    </submittedName>
</protein>
<dbReference type="Pfam" id="PF18489">
    <property type="entry name" value="Alpha_Helical"/>
    <property type="match status" value="1"/>
</dbReference>
<dbReference type="InterPro" id="IPR041169">
    <property type="entry name" value="Alpha_helical"/>
</dbReference>
<keyword evidence="6" id="KW-1185">Reference proteome</keyword>
<organism evidence="5 6">
    <name type="scientific">Methanobacterium alkalithermotolerans</name>
    <dbReference type="NCBI Taxonomy" id="2731220"/>
    <lineage>
        <taxon>Archaea</taxon>
        <taxon>Methanobacteriati</taxon>
        <taxon>Methanobacteriota</taxon>
        <taxon>Methanomada group</taxon>
        <taxon>Methanobacteria</taxon>
        <taxon>Methanobacteriales</taxon>
        <taxon>Methanobacteriaceae</taxon>
        <taxon>Methanobacterium</taxon>
    </lineage>
</organism>
<keyword evidence="2 3" id="KW-0694">RNA-binding</keyword>